<evidence type="ECO:0000256" key="2">
    <source>
        <dbReference type="ARBA" id="ARBA00004953"/>
    </source>
</evidence>
<evidence type="ECO:0000256" key="1">
    <source>
        <dbReference type="ARBA" id="ARBA00004651"/>
    </source>
</evidence>
<dbReference type="Proteomes" id="UP000288623">
    <property type="component" value="Unassembled WGS sequence"/>
</dbReference>
<dbReference type="InterPro" id="IPR004485">
    <property type="entry name" value="Cobalamin_biosynth_CobD/CbiB"/>
</dbReference>
<name>A0A433RU47_9BACL</name>
<sequence>MILNHLIACVIGVIIDRIYGEPRYIKHPVILIGNFIAWLTKKLNHGNQRKVKGAMAAVMTIVVTTLIAFFIVYGSYQLHVFLGVAAESILIALGLAQKSLKQAAQDVYKPLVAGDLDEARTKLGWIVGRDTKHLDEANITRGVVETVSENTSDGVTAPLFYALLFGATGLWCYKAINTLDSMIAYKNETYRDFGFFAAKVDDIANFIPSRITGFLLLIVTKNHYGLPFKERFQKWHVDAKKHPSPNSGYLEAATAYQLGIQLGGLNYYGGIASHRQEMGEPHVVLSAKHIDEAVVQMQVTTIAFLLIGIMIGGIFIVT</sequence>
<keyword evidence="7 9" id="KW-1133">Transmembrane helix</keyword>
<dbReference type="GO" id="GO:0009236">
    <property type="term" value="P:cobalamin biosynthetic process"/>
    <property type="evidence" value="ECO:0007669"/>
    <property type="project" value="UniProtKB-UniRule"/>
</dbReference>
<dbReference type="NCBIfam" id="TIGR00380">
    <property type="entry name" value="cobal_cbiB"/>
    <property type="match status" value="1"/>
</dbReference>
<dbReference type="HAMAP" id="MF_00024">
    <property type="entry name" value="CobD_CbiB"/>
    <property type="match status" value="1"/>
</dbReference>
<evidence type="ECO:0000256" key="3">
    <source>
        <dbReference type="ARBA" id="ARBA00006263"/>
    </source>
</evidence>
<dbReference type="GO" id="GO:0015420">
    <property type="term" value="F:ABC-type vitamin B12 transporter activity"/>
    <property type="evidence" value="ECO:0007669"/>
    <property type="project" value="UniProtKB-UniRule"/>
</dbReference>
<dbReference type="OrthoDB" id="9811967at2"/>
<comment type="caution">
    <text evidence="10">The sequence shown here is derived from an EMBL/GenBank/DDBJ whole genome shotgun (WGS) entry which is preliminary data.</text>
</comment>
<comment type="function">
    <text evidence="9">Converts cobyric acid to cobinamide by the addition of aminopropanol on the F carboxylic group.</text>
</comment>
<evidence type="ECO:0000256" key="6">
    <source>
        <dbReference type="ARBA" id="ARBA00022692"/>
    </source>
</evidence>
<dbReference type="EMBL" id="JTFC01000031">
    <property type="protein sequence ID" value="RUS55685.1"/>
    <property type="molecule type" value="Genomic_DNA"/>
</dbReference>
<evidence type="ECO:0000256" key="7">
    <source>
        <dbReference type="ARBA" id="ARBA00022989"/>
    </source>
</evidence>
<comment type="subcellular location">
    <subcellularLocation>
        <location evidence="1 9">Cell membrane</location>
        <topology evidence="1 9">Multi-pass membrane protein</topology>
    </subcellularLocation>
</comment>
<feature type="transmembrane region" description="Helical" evidence="9">
    <location>
        <begin position="299"/>
        <end position="317"/>
    </location>
</feature>
<feature type="transmembrane region" description="Helical" evidence="9">
    <location>
        <begin position="53"/>
        <end position="72"/>
    </location>
</feature>
<proteinExistence type="inferred from homology"/>
<gene>
    <name evidence="9" type="primary">cobD</name>
    <name evidence="10" type="ORF">QI30_12275</name>
</gene>
<evidence type="ECO:0000256" key="5">
    <source>
        <dbReference type="ARBA" id="ARBA00022573"/>
    </source>
</evidence>
<comment type="pathway">
    <text evidence="2 9">Cofactor biosynthesis; adenosylcobalamin biosynthesis.</text>
</comment>
<dbReference type="PANTHER" id="PTHR34308:SF1">
    <property type="entry name" value="COBALAMIN BIOSYNTHESIS PROTEIN CBIB"/>
    <property type="match status" value="1"/>
</dbReference>
<dbReference type="PANTHER" id="PTHR34308">
    <property type="entry name" value="COBALAMIN BIOSYNTHESIS PROTEIN CBIB"/>
    <property type="match status" value="1"/>
</dbReference>
<protein>
    <recommendedName>
        <fullName evidence="9">Cobalamin biosynthesis protein CobD</fullName>
    </recommendedName>
</protein>
<dbReference type="AlphaFoldDB" id="A0A433RU47"/>
<evidence type="ECO:0000256" key="4">
    <source>
        <dbReference type="ARBA" id="ARBA00022475"/>
    </source>
</evidence>
<dbReference type="Pfam" id="PF03186">
    <property type="entry name" value="CobD_Cbib"/>
    <property type="match status" value="1"/>
</dbReference>
<keyword evidence="5 9" id="KW-0169">Cobalamin biosynthesis</keyword>
<dbReference type="GO" id="GO:0005886">
    <property type="term" value="C:plasma membrane"/>
    <property type="evidence" value="ECO:0007669"/>
    <property type="project" value="UniProtKB-SubCell"/>
</dbReference>
<keyword evidence="6 9" id="KW-0812">Transmembrane</keyword>
<reference evidence="10 11" key="1">
    <citation type="submission" date="2014-11" db="EMBL/GenBank/DDBJ databases">
        <title>Genome sequence and analysis of novel Kurthia sp.</title>
        <authorList>
            <person name="Lawson J.N."/>
            <person name="Gonzalez J.E."/>
            <person name="Rinauldi L."/>
            <person name="Xuan Z."/>
            <person name="Firman A."/>
            <person name="Shaddox L."/>
            <person name="Trudeau A."/>
            <person name="Shah S."/>
            <person name="Reiman D."/>
        </authorList>
    </citation>
    <scope>NUCLEOTIDE SEQUENCE [LARGE SCALE GENOMIC DNA]</scope>
    <source>
        <strain evidence="10 11">3B1D</strain>
    </source>
</reference>
<comment type="similarity">
    <text evidence="3 9">Belongs to the CobD/CbiB family.</text>
</comment>
<keyword evidence="8 9" id="KW-0472">Membrane</keyword>
<accession>A0A433RU47</accession>
<dbReference type="GO" id="GO:0048472">
    <property type="term" value="F:threonine-phosphate decarboxylase activity"/>
    <property type="evidence" value="ECO:0007669"/>
    <property type="project" value="InterPro"/>
</dbReference>
<comment type="caution">
    <text evidence="9">Lacks conserved residue(s) required for the propagation of feature annotation.</text>
</comment>
<keyword evidence="11" id="KW-1185">Reference proteome</keyword>
<evidence type="ECO:0000256" key="9">
    <source>
        <dbReference type="HAMAP-Rule" id="MF_00024"/>
    </source>
</evidence>
<dbReference type="UniPathway" id="UPA00148"/>
<evidence type="ECO:0000313" key="11">
    <source>
        <dbReference type="Proteomes" id="UP000288623"/>
    </source>
</evidence>
<evidence type="ECO:0000256" key="8">
    <source>
        <dbReference type="ARBA" id="ARBA00023136"/>
    </source>
</evidence>
<dbReference type="RefSeq" id="WP_126990952.1">
    <property type="nucleotide sequence ID" value="NZ_JTFC01000031.1"/>
</dbReference>
<evidence type="ECO:0000313" key="10">
    <source>
        <dbReference type="EMBL" id="RUS55685.1"/>
    </source>
</evidence>
<organism evidence="10 11">
    <name type="scientific">Candidatus Kurthia intestinigallinarum</name>
    <dbReference type="NCBI Taxonomy" id="1562256"/>
    <lineage>
        <taxon>Bacteria</taxon>
        <taxon>Bacillati</taxon>
        <taxon>Bacillota</taxon>
        <taxon>Bacilli</taxon>
        <taxon>Bacillales</taxon>
        <taxon>Caryophanaceae</taxon>
        <taxon>Kurthia</taxon>
    </lineage>
</organism>
<keyword evidence="4 9" id="KW-1003">Cell membrane</keyword>